<sequence length="872" mass="97923">MQQTITNTTGKQVSEPAELIKRGYAALLDNYGLSYITDAHYLESGVIENKKGWILHLSVIKIQVEELLKLVVPELQRFQVPFKIVKDPDAAGNILSDALGYTRLAKIVSIYPGNDQQAARIADALAKITNHLKGPDIPTDAHVSGIVYARYGNYKPLHNNGDYQVPFMLPATINWPFNTPAPATQFPKNKLLNDRYKLVEVIKSDVKGNVIKGLYFKGFLNIKSCIIKQGKKNMWGDNFGRTIEDRLYWQKTIYQTLSGKIPIPKIFDYFQENGDTYLAMDFIKGNPLEQYILQLFDKKPWFELAAVTRQKLTTTALKIAKTIQQLHQLGYVHRDITPVNFIISNSGEPILIDMELCYDLNSPSHVPPFSLGTFGFMSPEQEAGKTPTVKEDIYGLGALLVVFFTSLPPDRFSETDQERLYNSLLFFTHNAAISRLLCNCLQAKPNNRPGIETIIAVLEQEQKHPIVTNEQETPDPVFITSIIEKSLASIFHEYILTPEKNWATYFSNSGIVATPDQLQKQVLLGWHNGIAGILYALAFAKRAGMDSAINQEIVNINWQALKNAFFKDTLLSQNYGLFDGKAGVALALYEGIQSGLLPAQEQPMLAACFKDDAAGENLAEGIAGQGLTLLQCWDLLPEAFAREKLNHYISLLVQKQNRDGYWTSELYKTHPLLQLGFGYGNAGILYFLVYALEKQSDTAIVDSAKRNLQWLLKQLVNQKSTRNVNGEKMKKNKHNYLIGRPGIVKCLLKAGTVLNEPMAVKKASDIWNSLTPHPVQMDITFASGLCGWANIALNVKGLPGETVTPDRCDWVVSFLLHTYKQQKNKVFWLLDHSKTANADFMSGNTGILYFLLHYLSSRNKDVCIPLSDTLLW</sequence>
<reference evidence="2 3" key="1">
    <citation type="submission" date="2018-08" db="EMBL/GenBank/DDBJ databases">
        <title>Chitinophagaceae sp. K23C18032701, a novel bacterium isolated from forest soil.</title>
        <authorList>
            <person name="Wang C."/>
        </authorList>
    </citation>
    <scope>NUCLEOTIDE SEQUENCE [LARGE SCALE GENOMIC DNA]</scope>
    <source>
        <strain evidence="2 3">K23C18032701</strain>
    </source>
</reference>
<dbReference type="InterPro" id="IPR011009">
    <property type="entry name" value="Kinase-like_dom_sf"/>
</dbReference>
<dbReference type="PANTHER" id="PTHR44167:SF24">
    <property type="entry name" value="SERINE_THREONINE-PROTEIN KINASE CHK2"/>
    <property type="match status" value="1"/>
</dbReference>
<feature type="domain" description="Protein kinase" evidence="1">
    <location>
        <begin position="196"/>
        <end position="467"/>
    </location>
</feature>
<dbReference type="EMBL" id="QTJU01000004">
    <property type="protein sequence ID" value="RFM27839.1"/>
    <property type="molecule type" value="Genomic_DNA"/>
</dbReference>
<comment type="caution">
    <text evidence="2">The sequence shown here is derived from an EMBL/GenBank/DDBJ whole genome shotgun (WGS) entry which is preliminary data.</text>
</comment>
<dbReference type="Gene3D" id="1.10.510.10">
    <property type="entry name" value="Transferase(Phosphotransferase) domain 1"/>
    <property type="match status" value="1"/>
</dbReference>
<dbReference type="SUPFAM" id="SSF56112">
    <property type="entry name" value="Protein kinase-like (PK-like)"/>
    <property type="match status" value="1"/>
</dbReference>
<organism evidence="2 3">
    <name type="scientific">Deminuibacter soli</name>
    <dbReference type="NCBI Taxonomy" id="2291815"/>
    <lineage>
        <taxon>Bacteria</taxon>
        <taxon>Pseudomonadati</taxon>
        <taxon>Bacteroidota</taxon>
        <taxon>Chitinophagia</taxon>
        <taxon>Chitinophagales</taxon>
        <taxon>Chitinophagaceae</taxon>
        <taxon>Deminuibacter</taxon>
    </lineage>
</organism>
<dbReference type="GO" id="GO:0031179">
    <property type="term" value="P:peptide modification"/>
    <property type="evidence" value="ECO:0007669"/>
    <property type="project" value="InterPro"/>
</dbReference>
<dbReference type="SMART" id="SM00220">
    <property type="entry name" value="S_TKc"/>
    <property type="match status" value="1"/>
</dbReference>
<evidence type="ECO:0000313" key="3">
    <source>
        <dbReference type="Proteomes" id="UP000261284"/>
    </source>
</evidence>
<dbReference type="Pfam" id="PF00069">
    <property type="entry name" value="Pkinase"/>
    <property type="match status" value="1"/>
</dbReference>
<protein>
    <recommendedName>
        <fullName evidence="1">Protein kinase domain-containing protein</fullName>
    </recommendedName>
</protein>
<dbReference type="GO" id="GO:0004674">
    <property type="term" value="F:protein serine/threonine kinase activity"/>
    <property type="evidence" value="ECO:0007669"/>
    <property type="project" value="TreeGrafter"/>
</dbReference>
<dbReference type="InterPro" id="IPR057929">
    <property type="entry name" value="RamC_N"/>
</dbReference>
<keyword evidence="3" id="KW-1185">Reference proteome</keyword>
<dbReference type="Pfam" id="PF25816">
    <property type="entry name" value="RamC_N"/>
    <property type="match status" value="1"/>
</dbReference>
<evidence type="ECO:0000259" key="1">
    <source>
        <dbReference type="PROSITE" id="PS50011"/>
    </source>
</evidence>
<evidence type="ECO:0000313" key="2">
    <source>
        <dbReference type="EMBL" id="RFM27839.1"/>
    </source>
</evidence>
<dbReference type="AlphaFoldDB" id="A0A3E1NIT0"/>
<dbReference type="Pfam" id="PF05147">
    <property type="entry name" value="LANC_like"/>
    <property type="match status" value="1"/>
</dbReference>
<dbReference type="Gene3D" id="1.50.10.20">
    <property type="match status" value="1"/>
</dbReference>
<proteinExistence type="predicted"/>
<dbReference type="Proteomes" id="UP000261284">
    <property type="component" value="Unassembled WGS sequence"/>
</dbReference>
<dbReference type="PROSITE" id="PS00109">
    <property type="entry name" value="PROTEIN_KINASE_TYR"/>
    <property type="match status" value="1"/>
</dbReference>
<dbReference type="InterPro" id="IPR007822">
    <property type="entry name" value="LANC-like"/>
</dbReference>
<dbReference type="PANTHER" id="PTHR44167">
    <property type="entry name" value="OVARIAN-SPECIFIC SERINE/THREONINE-PROTEIN KINASE LOK-RELATED"/>
    <property type="match status" value="1"/>
</dbReference>
<dbReference type="SMART" id="SM01260">
    <property type="entry name" value="LANC_like"/>
    <property type="match status" value="1"/>
</dbReference>
<dbReference type="GO" id="GO:0005524">
    <property type="term" value="F:ATP binding"/>
    <property type="evidence" value="ECO:0007669"/>
    <property type="project" value="InterPro"/>
</dbReference>
<dbReference type="GO" id="GO:0005737">
    <property type="term" value="C:cytoplasm"/>
    <property type="evidence" value="ECO:0007669"/>
    <property type="project" value="TreeGrafter"/>
</dbReference>
<dbReference type="SUPFAM" id="SSF158745">
    <property type="entry name" value="LanC-like"/>
    <property type="match status" value="1"/>
</dbReference>
<dbReference type="PRINTS" id="PR01950">
    <property type="entry name" value="LANCSUPER"/>
</dbReference>
<dbReference type="InterPro" id="IPR008266">
    <property type="entry name" value="Tyr_kinase_AS"/>
</dbReference>
<dbReference type="PROSITE" id="PS50011">
    <property type="entry name" value="PROTEIN_KINASE_DOM"/>
    <property type="match status" value="1"/>
</dbReference>
<dbReference type="InterPro" id="IPR000719">
    <property type="entry name" value="Prot_kinase_dom"/>
</dbReference>
<name>A0A3E1NIT0_9BACT</name>
<accession>A0A3E1NIT0</accession>
<gene>
    <name evidence="2" type="ORF">DXN05_14185</name>
</gene>